<proteinExistence type="predicted"/>
<keyword evidence="2" id="KW-1185">Reference proteome</keyword>
<evidence type="ECO:0000313" key="2">
    <source>
        <dbReference type="Proteomes" id="UP000660885"/>
    </source>
</evidence>
<dbReference type="RefSeq" id="WP_202835288.1">
    <property type="nucleotide sequence ID" value="NZ_JAETWB010000047.1"/>
</dbReference>
<sequence length="87" mass="8926">MSRLIAEDLAYSRAAGVTFAQQMLVGVLAAEVPEQISRTVEQVAAAARDASYTPSESAEMVQAFIAGAQAELARITAAGGDAKAGRA</sequence>
<name>A0ABS1UD46_9PROT</name>
<reference evidence="1 2" key="1">
    <citation type="submission" date="2021-01" db="EMBL/GenBank/DDBJ databases">
        <title>Belnapia mucosa sp. nov. and Belnapia arida sp. nov., isolated from the Tabernas Desert (Almeria, Spain).</title>
        <authorList>
            <person name="Molina-Menor E."/>
            <person name="Vidal-Verdu A."/>
            <person name="Calonge A."/>
            <person name="Satari L."/>
            <person name="Pereto J."/>
            <person name="Porcar M."/>
        </authorList>
    </citation>
    <scope>NUCLEOTIDE SEQUENCE [LARGE SCALE GENOMIC DNA]</scope>
    <source>
        <strain evidence="1 2">T18</strain>
    </source>
</reference>
<accession>A0ABS1UD46</accession>
<evidence type="ECO:0000313" key="1">
    <source>
        <dbReference type="EMBL" id="MBL6082075.1"/>
    </source>
</evidence>
<comment type="caution">
    <text evidence="1">The sequence shown here is derived from an EMBL/GenBank/DDBJ whole genome shotgun (WGS) entry which is preliminary data.</text>
</comment>
<gene>
    <name evidence="1" type="ORF">JMJ56_29290</name>
</gene>
<protein>
    <submittedName>
        <fullName evidence="1">Uncharacterized protein</fullName>
    </submittedName>
</protein>
<organism evidence="1 2">
    <name type="scientific">Belnapia arida</name>
    <dbReference type="NCBI Taxonomy" id="2804533"/>
    <lineage>
        <taxon>Bacteria</taxon>
        <taxon>Pseudomonadati</taxon>
        <taxon>Pseudomonadota</taxon>
        <taxon>Alphaproteobacteria</taxon>
        <taxon>Acetobacterales</taxon>
        <taxon>Roseomonadaceae</taxon>
        <taxon>Belnapia</taxon>
    </lineage>
</organism>
<dbReference type="Proteomes" id="UP000660885">
    <property type="component" value="Unassembled WGS sequence"/>
</dbReference>
<dbReference type="EMBL" id="JAETWB010000047">
    <property type="protein sequence ID" value="MBL6082075.1"/>
    <property type="molecule type" value="Genomic_DNA"/>
</dbReference>